<organism evidence="2 5">
    <name type="scientific">Yersinia pekkanenii</name>
    <dbReference type="NCBI Taxonomy" id="1288385"/>
    <lineage>
        <taxon>Bacteria</taxon>
        <taxon>Pseudomonadati</taxon>
        <taxon>Pseudomonadota</taxon>
        <taxon>Gammaproteobacteria</taxon>
        <taxon>Enterobacterales</taxon>
        <taxon>Yersiniaceae</taxon>
        <taxon>Yersinia</taxon>
    </lineage>
</organism>
<dbReference type="RefSeq" id="WP_049615320.1">
    <property type="nucleotide sequence ID" value="NZ_CAWMMU010000003.1"/>
</dbReference>
<dbReference type="STRING" id="1288385.ERS137968_00979"/>
<evidence type="ECO:0000256" key="1">
    <source>
        <dbReference type="SAM" id="Phobius"/>
    </source>
</evidence>
<feature type="transmembrane region" description="Helical" evidence="1">
    <location>
        <begin position="28"/>
        <end position="48"/>
    </location>
</feature>
<evidence type="ECO:0000313" key="5">
    <source>
        <dbReference type="Proteomes" id="UP000045840"/>
    </source>
</evidence>
<accession>A0A0T9RIB0</accession>
<keyword evidence="4" id="KW-1185">Reference proteome</keyword>
<dbReference type="OrthoDB" id="6637885at2"/>
<dbReference type="Proteomes" id="UP000045840">
    <property type="component" value="Unassembled WGS sequence"/>
</dbReference>
<sequence length="89" mass="10094">MELFLGVIFFISGVYVLDDATKRGVSNQLAWAVGTVILWLIVFPLYLVRRNALTQTVSNIDGAEKPNSKRLGFVLILLLSFTPYLWDKF</sequence>
<dbReference type="Proteomes" id="UP000044625">
    <property type="component" value="Unassembled WGS sequence"/>
</dbReference>
<evidence type="ECO:0000313" key="3">
    <source>
        <dbReference type="EMBL" id="CRY64860.1"/>
    </source>
</evidence>
<reference evidence="5" key="2">
    <citation type="submission" date="2015-03" db="EMBL/GenBank/DDBJ databases">
        <authorList>
            <consortium name="Pathogen Informatics"/>
        </authorList>
    </citation>
    <scope>NUCLEOTIDE SEQUENCE [LARGE SCALE GENOMIC DNA]</scope>
    <source>
        <strain evidence="5">A125KOH2</strain>
    </source>
</reference>
<reference evidence="2" key="1">
    <citation type="submission" date="2015-03" db="EMBL/GenBank/DDBJ databases">
        <authorList>
            <person name="Murphy D."/>
        </authorList>
    </citation>
    <scope>NUCLEOTIDE SEQUENCE [LARGE SCALE GENOMIC DNA]</scope>
    <source>
        <strain evidence="2">A125KOH2</strain>
    </source>
</reference>
<dbReference type="EMBL" id="CWJL01000003">
    <property type="protein sequence ID" value="CRY64860.1"/>
    <property type="molecule type" value="Genomic_DNA"/>
</dbReference>
<evidence type="ECO:0000313" key="4">
    <source>
        <dbReference type="Proteomes" id="UP000044625"/>
    </source>
</evidence>
<feature type="transmembrane region" description="Helical" evidence="1">
    <location>
        <begin position="69"/>
        <end position="86"/>
    </location>
</feature>
<gene>
    <name evidence="2" type="ORF">ERS008529_04577</name>
    <name evidence="3" type="ORF">ERS137968_00979</name>
</gene>
<name>A0A0T9RIB0_9GAMM</name>
<proteinExistence type="predicted"/>
<keyword evidence="1" id="KW-1133">Transmembrane helix</keyword>
<keyword evidence="1" id="KW-0472">Membrane</keyword>
<protein>
    <submittedName>
        <fullName evidence="2">Uncharacterized protein</fullName>
    </submittedName>
</protein>
<dbReference type="AlphaFoldDB" id="A0A0T9RIB0"/>
<reference evidence="3 4" key="3">
    <citation type="submission" date="2015-03" db="EMBL/GenBank/DDBJ databases">
        <authorList>
            <consortium name="Pathogen Informatics"/>
            <person name="Murphy D."/>
        </authorList>
    </citation>
    <scope>NUCLEOTIDE SEQUENCE [LARGE SCALE GENOMIC DNA]</scope>
    <source>
        <strain evidence="4">type strain: CIP110230</strain>
        <strain evidence="3">Type strain: CIP110230</strain>
    </source>
</reference>
<keyword evidence="1" id="KW-0812">Transmembrane</keyword>
<dbReference type="EMBL" id="CQAZ01000087">
    <property type="protein sequence ID" value="CNI64409.1"/>
    <property type="molecule type" value="Genomic_DNA"/>
</dbReference>
<evidence type="ECO:0000313" key="2">
    <source>
        <dbReference type="EMBL" id="CNI64409.1"/>
    </source>
</evidence>